<feature type="transmembrane region" description="Helical" evidence="2">
    <location>
        <begin position="6"/>
        <end position="24"/>
    </location>
</feature>
<reference evidence="3" key="2">
    <citation type="submission" date="2025-05" db="UniProtKB">
        <authorList>
            <consortium name="EnsemblMetazoa"/>
        </authorList>
    </citation>
    <scope>IDENTIFICATION</scope>
</reference>
<dbReference type="Proteomes" id="UP001652680">
    <property type="component" value="Unassembled WGS sequence"/>
</dbReference>
<keyword evidence="2" id="KW-0812">Transmembrane</keyword>
<evidence type="ECO:0000256" key="2">
    <source>
        <dbReference type="SAM" id="Phobius"/>
    </source>
</evidence>
<evidence type="ECO:0000313" key="3">
    <source>
        <dbReference type="EnsemblMetazoa" id="XP_044313695.1"/>
    </source>
</evidence>
<gene>
    <name evidence="3" type="primary">108038282</name>
</gene>
<feature type="region of interest" description="Disordered" evidence="1">
    <location>
        <begin position="285"/>
        <end position="312"/>
    </location>
</feature>
<name>A0ABM5J4E6_DRORH</name>
<evidence type="ECO:0000256" key="1">
    <source>
        <dbReference type="SAM" id="MobiDB-lite"/>
    </source>
</evidence>
<protein>
    <submittedName>
        <fullName evidence="3">Uncharacterized protein</fullName>
    </submittedName>
</protein>
<proteinExistence type="predicted"/>
<dbReference type="EnsemblMetazoa" id="XM_044457760.1">
    <property type="protein sequence ID" value="XP_044313695.1"/>
    <property type="gene ID" value="LOC108038282"/>
</dbReference>
<reference evidence="4" key="1">
    <citation type="journal article" date="2021" name="Elife">
        <title>Highly contiguous assemblies of 101 drosophilid genomes.</title>
        <authorList>
            <person name="Kim B.Y."/>
            <person name="Wang J.R."/>
            <person name="Miller D.E."/>
            <person name="Barmina O."/>
            <person name="Delaney E."/>
            <person name="Thompson A."/>
            <person name="Comeault A.A."/>
            <person name="Peede D."/>
            <person name="D'Agostino E.R."/>
            <person name="Pelaez J."/>
            <person name="Aguilar J.M."/>
            <person name="Haji D."/>
            <person name="Matsunaga T."/>
            <person name="Armstrong E.E."/>
            <person name="Zych M."/>
            <person name="Ogawa Y."/>
            <person name="Stamenkovic-Radak M."/>
            <person name="Jelic M."/>
            <person name="Veselinovic M.S."/>
            <person name="Tanaskovic M."/>
            <person name="Eric P."/>
            <person name="Gao J.J."/>
            <person name="Katoh T.K."/>
            <person name="Toda M.J."/>
            <person name="Watabe H."/>
            <person name="Watada M."/>
            <person name="Davis J.S."/>
            <person name="Moyle L.C."/>
            <person name="Manoli G."/>
            <person name="Bertolini E."/>
            <person name="Kostal V."/>
            <person name="Hawley R.S."/>
            <person name="Takahashi A."/>
            <person name="Jones C.D."/>
            <person name="Price D.K."/>
            <person name="Whiteman N."/>
            <person name="Kopp A."/>
            <person name="Matute D.R."/>
            <person name="Petrov D.A."/>
        </authorList>
    </citation>
    <scope>NUCLEOTIDE SEQUENCE [LARGE SCALE GENOMIC DNA]</scope>
</reference>
<keyword evidence="2" id="KW-1133">Transmembrane helix</keyword>
<accession>A0ABM5J4E6</accession>
<sequence>MTHQRIANIVTALSCGFCYSIIYLNMSEPRLKFVFDFKKLKQTFVELCPDFKEEPDYEKATVSRRFAQEVIFTYSKEAAAAKSQKKDVSWTLRLDVENENGATIRSEVKIQTHWVRDPPQNQPFVMRGLLLLSFKQASLLAVEKYCQLVPHQVERGEVVLTPLAGAVFSKFEMTKLAEAVGEPLDKVIVAVISSCQTDGYYLEHSRCHIALVALIKTVSDFKMRSSIVKKTIKMYKLHGKEFDMDKFKVWSTFLRKSAPAKRQDDSDGDDYDKLAEQVLAFNLNSKEENRKPKMPMKCAANFPVPKSGTEKV</sequence>
<keyword evidence="4" id="KW-1185">Reference proteome</keyword>
<evidence type="ECO:0000313" key="4">
    <source>
        <dbReference type="Proteomes" id="UP001652680"/>
    </source>
</evidence>
<keyword evidence="2" id="KW-0472">Membrane</keyword>
<organism evidence="3 4">
    <name type="scientific">Drosophila rhopaloa</name>
    <name type="common">Fruit fly</name>
    <dbReference type="NCBI Taxonomy" id="1041015"/>
    <lineage>
        <taxon>Eukaryota</taxon>
        <taxon>Metazoa</taxon>
        <taxon>Ecdysozoa</taxon>
        <taxon>Arthropoda</taxon>
        <taxon>Hexapoda</taxon>
        <taxon>Insecta</taxon>
        <taxon>Pterygota</taxon>
        <taxon>Neoptera</taxon>
        <taxon>Endopterygota</taxon>
        <taxon>Diptera</taxon>
        <taxon>Brachycera</taxon>
        <taxon>Muscomorpha</taxon>
        <taxon>Ephydroidea</taxon>
        <taxon>Drosophilidae</taxon>
        <taxon>Drosophila</taxon>
        <taxon>Sophophora</taxon>
    </lineage>
</organism>